<feature type="region of interest" description="Disordered" evidence="1">
    <location>
        <begin position="323"/>
        <end position="349"/>
    </location>
</feature>
<keyword evidence="2" id="KW-0472">Membrane</keyword>
<proteinExistence type="predicted"/>
<keyword evidence="2" id="KW-0812">Transmembrane</keyword>
<comment type="caution">
    <text evidence="4">The sequence shown here is derived from an EMBL/GenBank/DDBJ whole genome shotgun (WGS) entry which is preliminary data.</text>
</comment>
<dbReference type="Pfam" id="PF20151">
    <property type="entry name" value="DUF6533"/>
    <property type="match status" value="1"/>
</dbReference>
<feature type="compositionally biased region" description="Polar residues" evidence="1">
    <location>
        <begin position="323"/>
        <end position="332"/>
    </location>
</feature>
<accession>A0AAD4LB35</accession>
<feature type="transmembrane region" description="Helical" evidence="2">
    <location>
        <begin position="192"/>
        <end position="215"/>
    </location>
</feature>
<dbReference type="AlphaFoldDB" id="A0AAD4LB35"/>
<evidence type="ECO:0000313" key="4">
    <source>
        <dbReference type="EMBL" id="KAH8984453.1"/>
    </source>
</evidence>
<evidence type="ECO:0000313" key="5">
    <source>
        <dbReference type="Proteomes" id="UP001201163"/>
    </source>
</evidence>
<dbReference type="EMBL" id="JAKELL010000076">
    <property type="protein sequence ID" value="KAH8984453.1"/>
    <property type="molecule type" value="Genomic_DNA"/>
</dbReference>
<keyword evidence="2" id="KW-1133">Transmembrane helix</keyword>
<organism evidence="4 5">
    <name type="scientific">Lactarius akahatsu</name>
    <dbReference type="NCBI Taxonomy" id="416441"/>
    <lineage>
        <taxon>Eukaryota</taxon>
        <taxon>Fungi</taxon>
        <taxon>Dikarya</taxon>
        <taxon>Basidiomycota</taxon>
        <taxon>Agaricomycotina</taxon>
        <taxon>Agaricomycetes</taxon>
        <taxon>Russulales</taxon>
        <taxon>Russulaceae</taxon>
        <taxon>Lactarius</taxon>
    </lineage>
</organism>
<name>A0AAD4LB35_9AGAM</name>
<evidence type="ECO:0000256" key="2">
    <source>
        <dbReference type="SAM" id="Phobius"/>
    </source>
</evidence>
<feature type="transmembrane region" description="Helical" evidence="2">
    <location>
        <begin position="20"/>
        <end position="39"/>
    </location>
</feature>
<protein>
    <recommendedName>
        <fullName evidence="3">DUF6533 domain-containing protein</fullName>
    </recommendedName>
</protein>
<feature type="transmembrane region" description="Helical" evidence="2">
    <location>
        <begin position="87"/>
        <end position="108"/>
    </location>
</feature>
<feature type="transmembrane region" description="Helical" evidence="2">
    <location>
        <begin position="236"/>
        <end position="256"/>
    </location>
</feature>
<feature type="transmembrane region" description="Helical" evidence="2">
    <location>
        <begin position="268"/>
        <end position="285"/>
    </location>
</feature>
<feature type="transmembrane region" description="Helical" evidence="2">
    <location>
        <begin position="51"/>
        <end position="75"/>
    </location>
</feature>
<sequence length="349" mass="39772">MEESLSLQLLTSGLDILNFGRYSLVAAYVVCFYDWIILLDQEVAFIYPAPWNVVKAAYLFCRYYPLVVAPFQFWGLVGDHEQRVCEAYYRVLFASTVPTILSAQFIMMLRTHAFSGRNKVVLAVLSIIILGLFSVIIWVVCKHLILSPLFIVVKRTSCFPISDQPNFVLVQGAGAVQGASLVQTLAQTPFAYYYHLGMISILIAFFDGLNMFILFRHCIRERGTFGPIGQNFLRQGVPVYVITTLLNMMTIGTTYSSRLLHEAKVVPWFAYILPSALSCRLVLMLRRKASPTETELRIEYSHMVNEALEMITVELHPEETSQDFLPSTSTYARAQPPPDVYHNRHKDWE</sequence>
<feature type="transmembrane region" description="Helical" evidence="2">
    <location>
        <begin position="120"/>
        <end position="140"/>
    </location>
</feature>
<feature type="domain" description="DUF6533" evidence="3">
    <location>
        <begin position="22"/>
        <end position="67"/>
    </location>
</feature>
<gene>
    <name evidence="4" type="ORF">EDB92DRAFT_1488351</name>
</gene>
<keyword evidence="5" id="KW-1185">Reference proteome</keyword>
<evidence type="ECO:0000259" key="3">
    <source>
        <dbReference type="Pfam" id="PF20151"/>
    </source>
</evidence>
<evidence type="ECO:0000256" key="1">
    <source>
        <dbReference type="SAM" id="MobiDB-lite"/>
    </source>
</evidence>
<dbReference type="Proteomes" id="UP001201163">
    <property type="component" value="Unassembled WGS sequence"/>
</dbReference>
<dbReference type="InterPro" id="IPR045340">
    <property type="entry name" value="DUF6533"/>
</dbReference>
<reference evidence="4" key="1">
    <citation type="submission" date="2022-01" db="EMBL/GenBank/DDBJ databases">
        <title>Comparative genomics reveals a dynamic genome evolution in the ectomycorrhizal milk-cap (Lactarius) mushrooms.</title>
        <authorList>
            <consortium name="DOE Joint Genome Institute"/>
            <person name="Lebreton A."/>
            <person name="Tang N."/>
            <person name="Kuo A."/>
            <person name="LaButti K."/>
            <person name="Drula E."/>
            <person name="Barry K."/>
            <person name="Clum A."/>
            <person name="Lipzen A."/>
            <person name="Mousain D."/>
            <person name="Ng V."/>
            <person name="Wang R."/>
            <person name="Wang X."/>
            <person name="Dai Y."/>
            <person name="Henrissat B."/>
            <person name="Grigoriev I.V."/>
            <person name="Guerin-Laguette A."/>
            <person name="Yu F."/>
            <person name="Martin F.M."/>
        </authorList>
    </citation>
    <scope>NUCLEOTIDE SEQUENCE</scope>
    <source>
        <strain evidence="4">QP</strain>
    </source>
</reference>